<proteinExistence type="predicted"/>
<feature type="compositionally biased region" description="Polar residues" evidence="1">
    <location>
        <begin position="126"/>
        <end position="135"/>
    </location>
</feature>
<feature type="region of interest" description="Disordered" evidence="1">
    <location>
        <begin position="112"/>
        <end position="179"/>
    </location>
</feature>
<dbReference type="GeneID" id="68356813"/>
<protein>
    <submittedName>
        <fullName evidence="2">Uncharacterized protein</fullName>
    </submittedName>
</protein>
<comment type="caution">
    <text evidence="2">The sequence shown here is derived from an EMBL/GenBank/DDBJ whole genome shotgun (WGS) entry which is preliminary data.</text>
</comment>
<accession>A0A9P8SGB5</accession>
<gene>
    <name evidence="2" type="ORF">HRG_07684</name>
</gene>
<sequence length="298" mass="32683">MTEAQPNYRGNRNLHCLQGLDYVYCLRGLQRVQFFDYDQWLTWRKKKVSIRDSGFVESIRSAVQQEKQLEHYVRSRLRNLSPLIPGYDPPEEVWKCLEAIGVAVLEPEPGRVADAEGSESGDELDNSSLDLNPGSSEEPMVLDSSSDSDSDESMSDDTEVPAQVKAEASSNIDDKRLADAADGRTSEIIDLTDDAADVRMSGINDLTGDGDYGSMRRSTSGSGGGRHRERNSNEESSLFVGDAMGGIQYDDAIDRAGSPPAFGRERLIESIESEESGLFVSNEPDTIIDLTSDGNELG</sequence>
<dbReference type="EMBL" id="JAIZPD010000008">
    <property type="protein sequence ID" value="KAH0961606.1"/>
    <property type="molecule type" value="Genomic_DNA"/>
</dbReference>
<name>A0A9P8SGB5_9HYPO</name>
<reference evidence="2" key="1">
    <citation type="submission" date="2021-09" db="EMBL/GenBank/DDBJ databases">
        <title>A high-quality genome of the endoparasitic fungus Hirsutella rhossiliensis with a comparison of Hirsutella genomes reveals transposable elements contributing to genome size variation.</title>
        <authorList>
            <person name="Lin R."/>
            <person name="Jiao Y."/>
            <person name="Sun X."/>
            <person name="Ling J."/>
            <person name="Xie B."/>
            <person name="Cheng X."/>
        </authorList>
    </citation>
    <scope>NUCLEOTIDE SEQUENCE</scope>
    <source>
        <strain evidence="2">HR02</strain>
    </source>
</reference>
<evidence type="ECO:0000313" key="2">
    <source>
        <dbReference type="EMBL" id="KAH0961606.1"/>
    </source>
</evidence>
<dbReference type="AlphaFoldDB" id="A0A9P8SGB5"/>
<feature type="compositionally biased region" description="Acidic residues" evidence="1">
    <location>
        <begin position="146"/>
        <end position="159"/>
    </location>
</feature>
<keyword evidence="3" id="KW-1185">Reference proteome</keyword>
<dbReference type="Proteomes" id="UP000824596">
    <property type="component" value="Unassembled WGS sequence"/>
</dbReference>
<dbReference type="RefSeq" id="XP_044719119.1">
    <property type="nucleotide sequence ID" value="XM_044866155.1"/>
</dbReference>
<evidence type="ECO:0000256" key="1">
    <source>
        <dbReference type="SAM" id="MobiDB-lite"/>
    </source>
</evidence>
<evidence type="ECO:0000313" key="3">
    <source>
        <dbReference type="Proteomes" id="UP000824596"/>
    </source>
</evidence>
<feature type="compositionally biased region" description="Acidic residues" evidence="1">
    <location>
        <begin position="116"/>
        <end position="125"/>
    </location>
</feature>
<dbReference type="OrthoDB" id="3439669at2759"/>
<organism evidence="2 3">
    <name type="scientific">Hirsutella rhossiliensis</name>
    <dbReference type="NCBI Taxonomy" id="111463"/>
    <lineage>
        <taxon>Eukaryota</taxon>
        <taxon>Fungi</taxon>
        <taxon>Dikarya</taxon>
        <taxon>Ascomycota</taxon>
        <taxon>Pezizomycotina</taxon>
        <taxon>Sordariomycetes</taxon>
        <taxon>Hypocreomycetidae</taxon>
        <taxon>Hypocreales</taxon>
        <taxon>Ophiocordycipitaceae</taxon>
        <taxon>Hirsutella</taxon>
    </lineage>
</organism>
<feature type="region of interest" description="Disordered" evidence="1">
    <location>
        <begin position="196"/>
        <end position="243"/>
    </location>
</feature>
<feature type="region of interest" description="Disordered" evidence="1">
    <location>
        <begin position="273"/>
        <end position="298"/>
    </location>
</feature>